<proteinExistence type="predicted"/>
<dbReference type="InterPro" id="IPR014617">
    <property type="entry name" value="YphA_Bacsu"/>
</dbReference>
<feature type="transmembrane region" description="Helical" evidence="1">
    <location>
        <begin position="78"/>
        <end position="97"/>
    </location>
</feature>
<evidence type="ECO:0000313" key="3">
    <source>
        <dbReference type="Proteomes" id="UP001073053"/>
    </source>
</evidence>
<feature type="transmembrane region" description="Helical" evidence="1">
    <location>
        <begin position="29"/>
        <end position="47"/>
    </location>
</feature>
<sequence length="200" mass="23000">MEQFYYYWSMWFLWVLTTFILGKTKRRFAVSVFILTNIILSIHHFTLYFSLNAAYVMFLVCGCVYAGYLGMYKQFRYIMVHLTLVSGYAFVYLFALYDPVWFIIKPEWTAVVLCVLLTASVERDFQMQLALYVLGMCQGELVYSFVIQQLAGHTAVGGFQWLNACSAGTILLFGISKYEQLASQIGQRGKRSNKGATKMS</sequence>
<gene>
    <name evidence="2" type="ORF">MOF03_06510</name>
</gene>
<name>A0A9Q4EMN8_9BACI</name>
<keyword evidence="1" id="KW-0812">Transmembrane</keyword>
<feature type="transmembrane region" description="Helical" evidence="1">
    <location>
        <begin position="6"/>
        <end position="22"/>
    </location>
</feature>
<comment type="caution">
    <text evidence="2">The sequence shown here is derived from an EMBL/GenBank/DDBJ whole genome shotgun (WGS) entry which is preliminary data.</text>
</comment>
<dbReference type="PIRSF" id="PIRSF036710">
    <property type="entry name" value="YphA_Bacsu"/>
    <property type="match status" value="1"/>
</dbReference>
<keyword evidence="1" id="KW-1133">Transmembrane helix</keyword>
<keyword evidence="1" id="KW-0472">Membrane</keyword>
<dbReference type="Proteomes" id="UP001073053">
    <property type="component" value="Unassembled WGS sequence"/>
</dbReference>
<dbReference type="EMBL" id="JALAWA010000003">
    <property type="protein sequence ID" value="MCY9184309.1"/>
    <property type="molecule type" value="Genomic_DNA"/>
</dbReference>
<protein>
    <submittedName>
        <fullName evidence="2">Uncharacterized protein</fullName>
    </submittedName>
</protein>
<feature type="transmembrane region" description="Helical" evidence="1">
    <location>
        <begin position="129"/>
        <end position="147"/>
    </location>
</feature>
<feature type="transmembrane region" description="Helical" evidence="1">
    <location>
        <begin position="53"/>
        <end position="71"/>
    </location>
</feature>
<dbReference type="AlphaFoldDB" id="A0A9Q4EMN8"/>
<organism evidence="2 3">
    <name type="scientific">Bacillus halotolerans</name>
    <dbReference type="NCBI Taxonomy" id="260554"/>
    <lineage>
        <taxon>Bacteria</taxon>
        <taxon>Bacillati</taxon>
        <taxon>Bacillota</taxon>
        <taxon>Bacilli</taxon>
        <taxon>Bacillales</taxon>
        <taxon>Bacillaceae</taxon>
        <taxon>Bacillus</taxon>
    </lineage>
</organism>
<reference evidence="2" key="1">
    <citation type="submission" date="2022-02" db="EMBL/GenBank/DDBJ databases">
        <title>Crop Bioprotection Bacillus Genome Sequencing.</title>
        <authorList>
            <person name="Dunlap C."/>
        </authorList>
    </citation>
    <scope>NUCLEOTIDE SEQUENCE</scope>
    <source>
        <strain evidence="2">EC49O2N-C10</strain>
    </source>
</reference>
<evidence type="ECO:0000313" key="2">
    <source>
        <dbReference type="EMBL" id="MCY9184309.1"/>
    </source>
</evidence>
<evidence type="ECO:0000256" key="1">
    <source>
        <dbReference type="SAM" id="Phobius"/>
    </source>
</evidence>
<feature type="transmembrane region" description="Helical" evidence="1">
    <location>
        <begin position="103"/>
        <end position="122"/>
    </location>
</feature>
<dbReference type="Pfam" id="PF24124">
    <property type="entry name" value="YphA"/>
    <property type="match status" value="1"/>
</dbReference>
<feature type="transmembrane region" description="Helical" evidence="1">
    <location>
        <begin position="159"/>
        <end position="178"/>
    </location>
</feature>
<accession>A0A9Q4EMN8</accession>
<dbReference type="RefSeq" id="WP_216394054.1">
    <property type="nucleotide sequence ID" value="NZ_JAHLNF010000002.1"/>
</dbReference>